<dbReference type="Gene3D" id="3.10.20.320">
    <property type="entry name" value="Putative peptidoglycan bound protein (lpxtg motif)"/>
    <property type="match status" value="4"/>
</dbReference>
<evidence type="ECO:0000259" key="4">
    <source>
        <dbReference type="Pfam" id="PF06458"/>
    </source>
</evidence>
<keyword evidence="2" id="KW-1133">Transmembrane helix</keyword>
<sequence length="527" mass="57772">MNKKTLISSLLLTLAFLFLNVQNVSAAIDYNLFNYNYQVSAYYPKSSDKANVMGRIIKINNVRNDYSVSIPIGVSQNSEGKLNYFGLTTSTNAYFTHDSGNSITNAGSLTGPNTLVGPGLQDPVKLPIPNSTITIDGQTYYFNYYVVQVVTEKVISPINEVPGNNYALQPLDTLPANANFAWAYYSDSPGAIIHYKTEDGTELLASPTLIGESGDTIPSEVRDFTGYTLVSAPEEDSFKKAQLTNLTYVYRKNPVAGATVTVKYIDTQGNSISDSIPLSGNVDQEYTTEQKIIPGYTFKEVQGDKSGLFSTTPQTVTYFYTKNPIEIKTGSVTIKYIDTKGNSISDEITKSGNVGSSFDSEQKIILGYTFKEVQGDKNGLFSTTPQTVSYIYTKNPIEIKTGTVTIKYVDTNGNSISDEITKSGNVGSLYTSEQKKILGYNFKEIQGIAEGQFTIESQTVTYVYTKISTPTIIKTSVIPPKTLSVKTLPKESLPETGDKFFGFTLLSGSLLILVSTTLYLLKSKKYK</sequence>
<protein>
    <submittedName>
        <fullName evidence="5">Internalin putative (LPXTG motif)</fullName>
    </submittedName>
</protein>
<dbReference type="PATRIC" id="fig|1360.106.peg.1263"/>
<keyword evidence="2" id="KW-0472">Membrane</keyword>
<dbReference type="EMBL" id="LKLP01000118">
    <property type="protein sequence ID" value="KSU05849.1"/>
    <property type="molecule type" value="Genomic_DNA"/>
</dbReference>
<feature type="domain" description="MucBP" evidence="4">
    <location>
        <begin position="193"/>
        <end position="251"/>
    </location>
</feature>
<evidence type="ECO:0000256" key="3">
    <source>
        <dbReference type="SAM" id="SignalP"/>
    </source>
</evidence>
<accession>A0A0V8CXN7</accession>
<evidence type="ECO:0000256" key="2">
    <source>
        <dbReference type="SAM" id="Phobius"/>
    </source>
</evidence>
<dbReference type="Proteomes" id="UP000054230">
    <property type="component" value="Unassembled WGS sequence"/>
</dbReference>
<feature type="domain" description="MucBP" evidence="4">
    <location>
        <begin position="259"/>
        <end position="321"/>
    </location>
</feature>
<reference evidence="6" key="1">
    <citation type="submission" date="2015-10" db="EMBL/GenBank/DDBJ databases">
        <title>Draft Genome Sequences of 11 Lactococcus lactis subspecies cremoris strains.</title>
        <authorList>
            <person name="Wels M."/>
            <person name="Backus L."/>
            <person name="Boekhorst J."/>
            <person name="Dijkstra A."/>
            <person name="Beerthuizen M."/>
            <person name="Kelly W."/>
            <person name="Siezen R."/>
            <person name="Bachmann H."/>
            <person name="Van Hijum S."/>
        </authorList>
    </citation>
    <scope>NUCLEOTIDE SEQUENCE [LARGE SCALE GENOMIC DNA]</scope>
    <source>
        <strain evidence="6">LMG8520</strain>
    </source>
</reference>
<keyword evidence="3" id="KW-0732">Signal</keyword>
<evidence type="ECO:0000313" key="6">
    <source>
        <dbReference type="Proteomes" id="UP000054230"/>
    </source>
</evidence>
<dbReference type="AlphaFoldDB" id="A0A0V8CXN7"/>
<evidence type="ECO:0000313" key="5">
    <source>
        <dbReference type="EMBL" id="KSU05849.1"/>
    </source>
</evidence>
<evidence type="ECO:0000256" key="1">
    <source>
        <dbReference type="ARBA" id="ARBA00022737"/>
    </source>
</evidence>
<comment type="caution">
    <text evidence="5">The sequence shown here is derived from an EMBL/GenBank/DDBJ whole genome shotgun (WGS) entry which is preliminary data.</text>
</comment>
<keyword evidence="1" id="KW-0677">Repeat</keyword>
<feature type="transmembrane region" description="Helical" evidence="2">
    <location>
        <begin position="500"/>
        <end position="521"/>
    </location>
</feature>
<organism evidence="5 6">
    <name type="scientific">Lactococcus lactis subsp. lactis</name>
    <name type="common">Streptococcus lactis</name>
    <dbReference type="NCBI Taxonomy" id="1360"/>
    <lineage>
        <taxon>Bacteria</taxon>
        <taxon>Bacillati</taxon>
        <taxon>Bacillota</taxon>
        <taxon>Bacilli</taxon>
        <taxon>Lactobacillales</taxon>
        <taxon>Streptococcaceae</taxon>
        <taxon>Lactococcus</taxon>
    </lineage>
</organism>
<feature type="domain" description="MucBP" evidence="4">
    <location>
        <begin position="403"/>
        <end position="465"/>
    </location>
</feature>
<keyword evidence="2" id="KW-0812">Transmembrane</keyword>
<feature type="domain" description="MucBP" evidence="4">
    <location>
        <begin position="332"/>
        <end position="393"/>
    </location>
</feature>
<feature type="chain" id="PRO_5006891305" evidence="3">
    <location>
        <begin position="27"/>
        <end position="527"/>
    </location>
</feature>
<dbReference type="InterPro" id="IPR009459">
    <property type="entry name" value="MucBP_dom"/>
</dbReference>
<dbReference type="NCBIfam" id="TIGR01167">
    <property type="entry name" value="LPXTG_anchor"/>
    <property type="match status" value="1"/>
</dbReference>
<feature type="signal peptide" evidence="3">
    <location>
        <begin position="1"/>
        <end position="26"/>
    </location>
</feature>
<name>A0A0V8CXN7_LACLL</name>
<gene>
    <name evidence="5" type="ORF">LMG8520_2370</name>
</gene>
<proteinExistence type="predicted"/>
<dbReference type="RefSeq" id="WP_081041613.1">
    <property type="nucleotide sequence ID" value="NZ_LKLP01000118.1"/>
</dbReference>
<dbReference type="Pfam" id="PF06458">
    <property type="entry name" value="MucBP"/>
    <property type="match status" value="4"/>
</dbReference>